<evidence type="ECO:0000313" key="10">
    <source>
        <dbReference type="Proteomes" id="UP000190744"/>
    </source>
</evidence>
<evidence type="ECO:0000256" key="7">
    <source>
        <dbReference type="ARBA" id="ARBA00023242"/>
    </source>
</evidence>
<feature type="transmembrane region" description="Helical" evidence="8">
    <location>
        <begin position="12"/>
        <end position="31"/>
    </location>
</feature>
<organism evidence="9 10">
    <name type="scientific">Penicillium brasilianum</name>
    <dbReference type="NCBI Taxonomy" id="104259"/>
    <lineage>
        <taxon>Eukaryota</taxon>
        <taxon>Fungi</taxon>
        <taxon>Dikarya</taxon>
        <taxon>Ascomycota</taxon>
        <taxon>Pezizomycotina</taxon>
        <taxon>Eurotiomycetes</taxon>
        <taxon>Eurotiomycetidae</taxon>
        <taxon>Eurotiales</taxon>
        <taxon>Aspergillaceae</taxon>
        <taxon>Penicillium</taxon>
    </lineage>
</organism>
<evidence type="ECO:0000256" key="1">
    <source>
        <dbReference type="ARBA" id="ARBA00004123"/>
    </source>
</evidence>
<feature type="transmembrane region" description="Helical" evidence="8">
    <location>
        <begin position="38"/>
        <end position="58"/>
    </location>
</feature>
<dbReference type="Proteomes" id="UP000190744">
    <property type="component" value="Unassembled WGS sequence"/>
</dbReference>
<dbReference type="GO" id="GO:0005634">
    <property type="term" value="C:nucleus"/>
    <property type="evidence" value="ECO:0007669"/>
    <property type="project" value="UniProtKB-SubCell"/>
</dbReference>
<dbReference type="GO" id="GO:0000976">
    <property type="term" value="F:transcription cis-regulatory region binding"/>
    <property type="evidence" value="ECO:0007669"/>
    <property type="project" value="TreeGrafter"/>
</dbReference>
<dbReference type="GO" id="GO:0003700">
    <property type="term" value="F:DNA-binding transcription factor activity"/>
    <property type="evidence" value="ECO:0007669"/>
    <property type="project" value="TreeGrafter"/>
</dbReference>
<evidence type="ECO:0000256" key="6">
    <source>
        <dbReference type="ARBA" id="ARBA00023136"/>
    </source>
</evidence>
<reference evidence="10" key="1">
    <citation type="submission" date="2015-09" db="EMBL/GenBank/DDBJ databases">
        <authorList>
            <person name="Fill T.P."/>
            <person name="Baretta J.F."/>
            <person name="de Almeida L.G."/>
            <person name="Rocha M."/>
            <person name="de Souza D.H."/>
            <person name="Malavazi I."/>
            <person name="Cerdeira L.T."/>
            <person name="Hong H."/>
            <person name="Samborskyy M."/>
            <person name="de Vasconcelos A.T."/>
            <person name="Leadlay P."/>
            <person name="Rodrigues-Filho E."/>
        </authorList>
    </citation>
    <scope>NUCLEOTIDE SEQUENCE [LARGE SCALE GENOMIC DNA]</scope>
    <source>
        <strain evidence="10">LaBioMMi 136</strain>
    </source>
</reference>
<feature type="transmembrane region" description="Helical" evidence="8">
    <location>
        <begin position="78"/>
        <end position="96"/>
    </location>
</feature>
<dbReference type="PANTHER" id="PTHR37534">
    <property type="entry name" value="TRANSCRIPTIONAL ACTIVATOR PROTEIN UGA3"/>
    <property type="match status" value="1"/>
</dbReference>
<name>A0A1S9RU22_PENBI</name>
<dbReference type="AlphaFoldDB" id="A0A1S9RU22"/>
<dbReference type="Pfam" id="PF01184">
    <property type="entry name" value="Gpr1_Fun34_YaaH"/>
    <property type="match status" value="1"/>
</dbReference>
<evidence type="ECO:0000256" key="4">
    <source>
        <dbReference type="ARBA" id="ARBA00022692"/>
    </source>
</evidence>
<keyword evidence="7" id="KW-0539">Nucleus</keyword>
<keyword evidence="6 8" id="KW-0472">Membrane</keyword>
<dbReference type="PANTHER" id="PTHR37534:SF8">
    <property type="entry name" value="ZN(II)2CYS6 TRANSCRIPTION FACTOR (EUROFUNG)"/>
    <property type="match status" value="1"/>
</dbReference>
<keyword evidence="4 8" id="KW-0812">Transmembrane</keyword>
<accession>A0A1S9RU22</accession>
<evidence type="ECO:0000256" key="8">
    <source>
        <dbReference type="SAM" id="Phobius"/>
    </source>
</evidence>
<comment type="similarity">
    <text evidence="3">Belongs to the acetate uptake transporter (AceTr) (TC 2.A.96) family.</text>
</comment>
<sequence length="572" mass="63743">MANSHLANPSPLGFGGFATTLMTLSLSMMGFRGVSNQTLFISNLCFLAGIGLLISAQWEMLKGSTFSYTVLTAFGLYYGGYGVMLMPSLGVIGAYGGETAEYHNAFAFYQLSVAIRGKLRGHVFRAPSEAPEGPRATGSDGKQVSLTSEKRLRILHTPSYAMQDPRIHHMDRLSKYYIDYYNQRICKLYILFDSESNPFRILLSFCLEDLALQKSIVAIAARHFANTGRSFDTTDAAVPHRFVNANMDALLFKKQAIEALSSSLSDTGSRRTEATMATILLLIFLDLLESGIDGWNSHLQGARGLLILNESLVKSAPISDQKINAGDTVRDTRKFIMEQLLLIETLGNALSSPNIVSEAFVVDNGMKHQESMVRSFLGCPGFLLRAVQFFSDQRPLITEFRRNEHSNLSIVQDTLTMLDLTERFDCLEWAADLQRRTASSTEVTKLRMLSQAYKLAALLYGRRVLNALTEATSNNEKLVSQLLSLIETLQNDAVIFKCLLWPTFIAGLDCWTESQQVFVMKSLRALWDSTSCLNVIGASNILRDHWKREDLPEVLMQEISDINGLGRGWLLI</sequence>
<dbReference type="EMBL" id="LJBN01000117">
    <property type="protein sequence ID" value="OOQ88876.1"/>
    <property type="molecule type" value="Genomic_DNA"/>
</dbReference>
<comment type="subcellular location">
    <subcellularLocation>
        <location evidence="2">Membrane</location>
        <topology evidence="2">Multi-pass membrane protein</topology>
    </subcellularLocation>
    <subcellularLocation>
        <location evidence="1">Nucleus</location>
    </subcellularLocation>
</comment>
<comment type="caution">
    <text evidence="9">The sequence shown here is derived from an EMBL/GenBank/DDBJ whole genome shotgun (WGS) entry which is preliminary data.</text>
</comment>
<proteinExistence type="inferred from homology"/>
<dbReference type="InterPro" id="IPR000791">
    <property type="entry name" value="Gpr1/Fun34/SatP-like"/>
</dbReference>
<evidence type="ECO:0000256" key="5">
    <source>
        <dbReference type="ARBA" id="ARBA00022989"/>
    </source>
</evidence>
<evidence type="ECO:0000256" key="2">
    <source>
        <dbReference type="ARBA" id="ARBA00004141"/>
    </source>
</evidence>
<dbReference type="GO" id="GO:0045944">
    <property type="term" value="P:positive regulation of transcription by RNA polymerase II"/>
    <property type="evidence" value="ECO:0007669"/>
    <property type="project" value="TreeGrafter"/>
</dbReference>
<dbReference type="InterPro" id="IPR021858">
    <property type="entry name" value="Fun_TF"/>
</dbReference>
<protein>
    <submittedName>
        <fullName evidence="9">C6 transcription factor</fullName>
    </submittedName>
</protein>
<keyword evidence="5 8" id="KW-1133">Transmembrane helix</keyword>
<evidence type="ECO:0000313" key="9">
    <source>
        <dbReference type="EMBL" id="OOQ88876.1"/>
    </source>
</evidence>
<gene>
    <name evidence="9" type="ORF">PEBR_11831</name>
</gene>
<dbReference type="GO" id="GO:0016020">
    <property type="term" value="C:membrane"/>
    <property type="evidence" value="ECO:0007669"/>
    <property type="project" value="UniProtKB-SubCell"/>
</dbReference>
<evidence type="ECO:0000256" key="3">
    <source>
        <dbReference type="ARBA" id="ARBA00005587"/>
    </source>
</evidence>
<dbReference type="Pfam" id="PF11951">
    <property type="entry name" value="Fungal_trans_2"/>
    <property type="match status" value="1"/>
</dbReference>